<dbReference type="AlphaFoldDB" id="A0A8R7U1I9"/>
<organism evidence="2 3">
    <name type="scientific">Triticum urartu</name>
    <name type="common">Red wild einkorn</name>
    <name type="synonym">Crithodium urartu</name>
    <dbReference type="NCBI Taxonomy" id="4572"/>
    <lineage>
        <taxon>Eukaryota</taxon>
        <taxon>Viridiplantae</taxon>
        <taxon>Streptophyta</taxon>
        <taxon>Embryophyta</taxon>
        <taxon>Tracheophyta</taxon>
        <taxon>Spermatophyta</taxon>
        <taxon>Magnoliopsida</taxon>
        <taxon>Liliopsida</taxon>
        <taxon>Poales</taxon>
        <taxon>Poaceae</taxon>
        <taxon>BOP clade</taxon>
        <taxon>Pooideae</taxon>
        <taxon>Triticodae</taxon>
        <taxon>Triticeae</taxon>
        <taxon>Triticinae</taxon>
        <taxon>Triticum</taxon>
    </lineage>
</organism>
<gene>
    <name evidence="2" type="primary">LOC125545888</name>
</gene>
<sequence>MPPPPPPPSMDELRRPPEFDHMFTDEAWASMTQDTRRRIVDISCRVVEEPTQEERRMHQLIAGAGGPCSVSTDAAAVAEVLDFADRHHREAEREDWEAVLQGRHYADECADDDEDGKTMTKTPMAQTVDTRPPNQTLSRDIQKSKAFLWTRYHQLHLLHRPSPARPGPMRYASCEFGGDDRCPHNPVPMLQFLDVMVELYTKSYCFVKFLRENMVQSNNIEVYGVIAVRDHLDFSRNYIFHCSRENAQAVDPKGGYLCLRNPARGILAASCLIEIDIKAKAKVAAEDLTIVSGCLKASEQFDPWRLNHVDDINGKITLETCVVPRGMEATIDLDFVEVPADGFLVRMRGNTVLSQGSYSFIDEHCRDTVGFIPSSGKHIQKFVAAVNLGDTLRIDFMEEGQDALSFVASKHGEEEQTYRFSNGALVSVRVVWSTILSVDDYEE</sequence>
<dbReference type="RefSeq" id="XP_048565900.1">
    <property type="nucleotide sequence ID" value="XM_048709943.1"/>
</dbReference>
<dbReference type="Gramene" id="TuG1812G0300004863.01.T01">
    <property type="protein sequence ID" value="TuG1812G0300004863.01.T01"/>
    <property type="gene ID" value="TuG1812G0300004863.01"/>
</dbReference>
<evidence type="ECO:0000259" key="1">
    <source>
        <dbReference type="Pfam" id="PF20241"/>
    </source>
</evidence>
<dbReference type="InterPro" id="IPR046533">
    <property type="entry name" value="DUF6598"/>
</dbReference>
<dbReference type="GeneID" id="125545888"/>
<protein>
    <recommendedName>
        <fullName evidence="1">DUF6598 domain-containing protein</fullName>
    </recommendedName>
</protein>
<dbReference type="OrthoDB" id="590004at2759"/>
<dbReference type="EnsemblPlants" id="TuG1812G0300004863.01.T01">
    <property type="protein sequence ID" value="TuG1812G0300004863.01.T01"/>
    <property type="gene ID" value="TuG1812G0300004863.01"/>
</dbReference>
<accession>A0A8R7U1I9</accession>
<evidence type="ECO:0000313" key="2">
    <source>
        <dbReference type="EnsemblPlants" id="TuG1812G0300004863.01.T01"/>
    </source>
</evidence>
<reference evidence="2" key="3">
    <citation type="submission" date="2022-06" db="UniProtKB">
        <authorList>
            <consortium name="EnsemblPlants"/>
        </authorList>
    </citation>
    <scope>IDENTIFICATION</scope>
</reference>
<keyword evidence="3" id="KW-1185">Reference proteome</keyword>
<proteinExistence type="predicted"/>
<dbReference type="Pfam" id="PF20241">
    <property type="entry name" value="DUF6598"/>
    <property type="match status" value="1"/>
</dbReference>
<evidence type="ECO:0000313" key="3">
    <source>
        <dbReference type="Proteomes" id="UP000015106"/>
    </source>
</evidence>
<dbReference type="PANTHER" id="PTHR33065:SF115">
    <property type="entry name" value="DUF6598 DOMAIN-CONTAINING PROTEIN"/>
    <property type="match status" value="1"/>
</dbReference>
<reference evidence="2" key="2">
    <citation type="submission" date="2018-03" db="EMBL/GenBank/DDBJ databases">
        <title>The Triticum urartu genome reveals the dynamic nature of wheat genome evolution.</title>
        <authorList>
            <person name="Ling H."/>
            <person name="Ma B."/>
            <person name="Shi X."/>
            <person name="Liu H."/>
            <person name="Dong L."/>
            <person name="Sun H."/>
            <person name="Cao Y."/>
            <person name="Gao Q."/>
            <person name="Zheng S."/>
            <person name="Li Y."/>
            <person name="Yu Y."/>
            <person name="Du H."/>
            <person name="Qi M."/>
            <person name="Li Y."/>
            <person name="Yu H."/>
            <person name="Cui Y."/>
            <person name="Wang N."/>
            <person name="Chen C."/>
            <person name="Wu H."/>
            <person name="Zhao Y."/>
            <person name="Zhang J."/>
            <person name="Li Y."/>
            <person name="Zhou W."/>
            <person name="Zhang B."/>
            <person name="Hu W."/>
            <person name="Eijk M."/>
            <person name="Tang J."/>
            <person name="Witsenboer H."/>
            <person name="Zhao S."/>
            <person name="Li Z."/>
            <person name="Zhang A."/>
            <person name="Wang D."/>
            <person name="Liang C."/>
        </authorList>
    </citation>
    <scope>NUCLEOTIDE SEQUENCE [LARGE SCALE GENOMIC DNA]</scope>
    <source>
        <strain evidence="2">cv. G1812</strain>
    </source>
</reference>
<dbReference type="Proteomes" id="UP000015106">
    <property type="component" value="Chromosome 3"/>
</dbReference>
<feature type="domain" description="DUF6598" evidence="1">
    <location>
        <begin position="216"/>
        <end position="420"/>
    </location>
</feature>
<name>A0A8R7U1I9_TRIUA</name>
<dbReference type="KEGG" id="tua:125545888"/>
<reference evidence="3" key="1">
    <citation type="journal article" date="2013" name="Nature">
        <title>Draft genome of the wheat A-genome progenitor Triticum urartu.</title>
        <authorList>
            <person name="Ling H.Q."/>
            <person name="Zhao S."/>
            <person name="Liu D."/>
            <person name="Wang J."/>
            <person name="Sun H."/>
            <person name="Zhang C."/>
            <person name="Fan H."/>
            <person name="Li D."/>
            <person name="Dong L."/>
            <person name="Tao Y."/>
            <person name="Gao C."/>
            <person name="Wu H."/>
            <person name="Li Y."/>
            <person name="Cui Y."/>
            <person name="Guo X."/>
            <person name="Zheng S."/>
            <person name="Wang B."/>
            <person name="Yu K."/>
            <person name="Liang Q."/>
            <person name="Yang W."/>
            <person name="Lou X."/>
            <person name="Chen J."/>
            <person name="Feng M."/>
            <person name="Jian J."/>
            <person name="Zhang X."/>
            <person name="Luo G."/>
            <person name="Jiang Y."/>
            <person name="Liu J."/>
            <person name="Wang Z."/>
            <person name="Sha Y."/>
            <person name="Zhang B."/>
            <person name="Wu H."/>
            <person name="Tang D."/>
            <person name="Shen Q."/>
            <person name="Xue P."/>
            <person name="Zou S."/>
            <person name="Wang X."/>
            <person name="Liu X."/>
            <person name="Wang F."/>
            <person name="Yang Y."/>
            <person name="An X."/>
            <person name="Dong Z."/>
            <person name="Zhang K."/>
            <person name="Zhang X."/>
            <person name="Luo M.C."/>
            <person name="Dvorak J."/>
            <person name="Tong Y."/>
            <person name="Wang J."/>
            <person name="Yang H."/>
            <person name="Li Z."/>
            <person name="Wang D."/>
            <person name="Zhang A."/>
            <person name="Wang J."/>
        </authorList>
    </citation>
    <scope>NUCLEOTIDE SEQUENCE</scope>
    <source>
        <strain evidence="3">cv. G1812</strain>
    </source>
</reference>
<dbReference type="PANTHER" id="PTHR33065">
    <property type="entry name" value="OS07G0486400 PROTEIN"/>
    <property type="match status" value="1"/>
</dbReference>